<dbReference type="AlphaFoldDB" id="A0A1H0WH91"/>
<evidence type="ECO:0000313" key="3">
    <source>
        <dbReference type="Proteomes" id="UP000199691"/>
    </source>
</evidence>
<dbReference type="InterPro" id="IPR000157">
    <property type="entry name" value="TIR_dom"/>
</dbReference>
<organism evidence="2 3">
    <name type="scientific">Lentzea jiangxiensis</name>
    <dbReference type="NCBI Taxonomy" id="641025"/>
    <lineage>
        <taxon>Bacteria</taxon>
        <taxon>Bacillati</taxon>
        <taxon>Actinomycetota</taxon>
        <taxon>Actinomycetes</taxon>
        <taxon>Pseudonocardiales</taxon>
        <taxon>Pseudonocardiaceae</taxon>
        <taxon>Lentzea</taxon>
    </lineage>
</organism>
<feature type="domain" description="TIR" evidence="1">
    <location>
        <begin position="22"/>
        <end position="204"/>
    </location>
</feature>
<proteinExistence type="predicted"/>
<dbReference type="Proteomes" id="UP000199691">
    <property type="component" value="Unassembled WGS sequence"/>
</dbReference>
<accession>A0A1H0WH91</accession>
<dbReference type="Gene3D" id="3.40.50.10140">
    <property type="entry name" value="Toll/interleukin-1 receptor homology (TIR) domain"/>
    <property type="match status" value="1"/>
</dbReference>
<dbReference type="SUPFAM" id="SSF52200">
    <property type="entry name" value="Toll/Interleukin receptor TIR domain"/>
    <property type="match status" value="1"/>
</dbReference>
<dbReference type="STRING" id="641025.SAMN05421507_119107"/>
<dbReference type="EMBL" id="FNIX01000019">
    <property type="protein sequence ID" value="SDP90092.1"/>
    <property type="molecule type" value="Genomic_DNA"/>
</dbReference>
<keyword evidence="3" id="KW-1185">Reference proteome</keyword>
<dbReference type="PROSITE" id="PS50104">
    <property type="entry name" value="TIR"/>
    <property type="match status" value="1"/>
</dbReference>
<reference evidence="3" key="1">
    <citation type="submission" date="2016-10" db="EMBL/GenBank/DDBJ databases">
        <authorList>
            <person name="Varghese N."/>
            <person name="Submissions S."/>
        </authorList>
    </citation>
    <scope>NUCLEOTIDE SEQUENCE [LARGE SCALE GENOMIC DNA]</scope>
    <source>
        <strain evidence="3">CGMCC 4.6609</strain>
    </source>
</reference>
<gene>
    <name evidence="2" type="ORF">SAMN05421507_119107</name>
</gene>
<dbReference type="GO" id="GO:0007165">
    <property type="term" value="P:signal transduction"/>
    <property type="evidence" value="ECO:0007669"/>
    <property type="project" value="InterPro"/>
</dbReference>
<dbReference type="InterPro" id="IPR035897">
    <property type="entry name" value="Toll_tir_struct_dom_sf"/>
</dbReference>
<dbReference type="SMART" id="SM00255">
    <property type="entry name" value="TIR"/>
    <property type="match status" value="1"/>
</dbReference>
<evidence type="ECO:0000313" key="2">
    <source>
        <dbReference type="EMBL" id="SDP90092.1"/>
    </source>
</evidence>
<dbReference type="Pfam" id="PF13676">
    <property type="entry name" value="TIR_2"/>
    <property type="match status" value="1"/>
</dbReference>
<evidence type="ECO:0000259" key="1">
    <source>
        <dbReference type="PROSITE" id="PS50104"/>
    </source>
</evidence>
<name>A0A1H0WH91_9PSEU</name>
<protein>
    <submittedName>
        <fullName evidence="2">TIR domain-containing protein</fullName>
    </submittedName>
</protein>
<sequence>MPTFLSFIDRVPHLPLFLVSGYEFDFFISYSRQGNVQKWLLNHFYNKLKDCLADECAPTPRIYMDRHMPKAVQWAHNLQTSLRRSKIMIQVMTPHYFTSGWCMAELYSMRAREEMLGFATTEIPQGLIYPILFSDSENFPEEERMRSYHDFKEFAHPDPVYQQTVHYFQFHQEVKRLARDLVELVNQVPDWQPDWPIVELPDPIVTPRPPLPRFKPCPEP</sequence>